<accession>A0A9Q8QM66</accession>
<evidence type="ECO:0000259" key="2">
    <source>
        <dbReference type="PROSITE" id="PS50048"/>
    </source>
</evidence>
<sequence>MVGIPGRSKGCATCRRRKKGCDQAIPVCSQCKKSGLRCGGYSRDLTFVHSAVQCSVLSSNNGDGSTRTPQRPWLARYAKPSTEAKIIIQDSLIRSAREQLYLGHLWDVMLPKGHRAAVGSARQGDTGWGTLISSLYDKEPSLRYVVVATAMGCLSFSGTGRRDMLIKSLESYTAAVREIGKELKGQAAYERDGLVVASALMASFELVFVVNDEPTALAWAGHSEGQLAMFLARGPEAFTNGVAHQLFVDSRINMAMLAIGKRQSSPLNDMKWKTIPWRTQKKSLKDSLMDIILDIPQLLEQLTILQACSCPVGGKVQRSQLLNACEGVESALARWASRFGTQILKFDYTVTGLPLPTPCDGSEFSLLHSSIIYWFTGMMLFSVKSIALNLTTPDGIEMLQVNALARKCGRAIPLLFESSAGLSENISGLMALSVAIRYFAVTELPGQQSEEARGLESLLTKTLAGTSVHKLLKRINGGRDAVLDNETEQPQHTRMLGWL</sequence>
<evidence type="ECO:0000313" key="4">
    <source>
        <dbReference type="Proteomes" id="UP000829364"/>
    </source>
</evidence>
<feature type="domain" description="Zn(2)-C6 fungal-type" evidence="2">
    <location>
        <begin position="10"/>
        <end position="38"/>
    </location>
</feature>
<dbReference type="Gene3D" id="4.10.240.10">
    <property type="entry name" value="Zn(2)-C6 fungal-type DNA-binding domain"/>
    <property type="match status" value="1"/>
</dbReference>
<protein>
    <recommendedName>
        <fullName evidence="2">Zn(2)-C6 fungal-type domain-containing protein</fullName>
    </recommendedName>
</protein>
<proteinExistence type="predicted"/>
<dbReference type="SUPFAM" id="SSF57701">
    <property type="entry name" value="Zn2/Cys6 DNA-binding domain"/>
    <property type="match status" value="1"/>
</dbReference>
<gene>
    <name evidence="3" type="ORF">JDV02_007317</name>
</gene>
<dbReference type="GeneID" id="72069265"/>
<keyword evidence="4" id="KW-1185">Reference proteome</keyword>
<dbReference type="GO" id="GO:0000981">
    <property type="term" value="F:DNA-binding transcription factor activity, RNA polymerase II-specific"/>
    <property type="evidence" value="ECO:0007669"/>
    <property type="project" value="InterPro"/>
</dbReference>
<dbReference type="InterPro" id="IPR036864">
    <property type="entry name" value="Zn2-C6_fun-type_DNA-bd_sf"/>
</dbReference>
<dbReference type="PROSITE" id="PS00463">
    <property type="entry name" value="ZN2_CY6_FUNGAL_1"/>
    <property type="match status" value="1"/>
</dbReference>
<dbReference type="EMBL" id="CP086359">
    <property type="protein sequence ID" value="UNI21316.1"/>
    <property type="molecule type" value="Genomic_DNA"/>
</dbReference>
<dbReference type="Proteomes" id="UP000829364">
    <property type="component" value="Chromosome 6"/>
</dbReference>
<dbReference type="RefSeq" id="XP_047844797.1">
    <property type="nucleotide sequence ID" value="XM_047988799.1"/>
</dbReference>
<name>A0A9Q8QM66_9HYPO</name>
<dbReference type="Pfam" id="PF00172">
    <property type="entry name" value="Zn_clus"/>
    <property type="match status" value="1"/>
</dbReference>
<keyword evidence="1" id="KW-0539">Nucleus</keyword>
<organism evidence="3 4">
    <name type="scientific">Purpureocillium takamizusanense</name>
    <dbReference type="NCBI Taxonomy" id="2060973"/>
    <lineage>
        <taxon>Eukaryota</taxon>
        <taxon>Fungi</taxon>
        <taxon>Dikarya</taxon>
        <taxon>Ascomycota</taxon>
        <taxon>Pezizomycotina</taxon>
        <taxon>Sordariomycetes</taxon>
        <taxon>Hypocreomycetidae</taxon>
        <taxon>Hypocreales</taxon>
        <taxon>Ophiocordycipitaceae</taxon>
        <taxon>Purpureocillium</taxon>
    </lineage>
</organism>
<dbReference type="PANTHER" id="PTHR38111">
    <property type="entry name" value="ZN(2)-C6 FUNGAL-TYPE DOMAIN-CONTAINING PROTEIN-RELATED"/>
    <property type="match status" value="1"/>
</dbReference>
<dbReference type="KEGG" id="ptkz:JDV02_007317"/>
<evidence type="ECO:0000256" key="1">
    <source>
        <dbReference type="ARBA" id="ARBA00023242"/>
    </source>
</evidence>
<dbReference type="CDD" id="cd00067">
    <property type="entry name" value="GAL4"/>
    <property type="match status" value="1"/>
</dbReference>
<dbReference type="SMART" id="SM00066">
    <property type="entry name" value="GAL4"/>
    <property type="match status" value="1"/>
</dbReference>
<dbReference type="InterPro" id="IPR053178">
    <property type="entry name" value="Osmoadaptation_assoc"/>
</dbReference>
<dbReference type="PROSITE" id="PS50048">
    <property type="entry name" value="ZN2_CY6_FUNGAL_2"/>
    <property type="match status" value="1"/>
</dbReference>
<dbReference type="OrthoDB" id="3525185at2759"/>
<dbReference type="InterPro" id="IPR001138">
    <property type="entry name" value="Zn2Cys6_DnaBD"/>
</dbReference>
<dbReference type="GO" id="GO:0008270">
    <property type="term" value="F:zinc ion binding"/>
    <property type="evidence" value="ECO:0007669"/>
    <property type="project" value="InterPro"/>
</dbReference>
<evidence type="ECO:0000313" key="3">
    <source>
        <dbReference type="EMBL" id="UNI21316.1"/>
    </source>
</evidence>
<dbReference type="AlphaFoldDB" id="A0A9Q8QM66"/>
<reference evidence="3" key="1">
    <citation type="submission" date="2021-11" db="EMBL/GenBank/DDBJ databases">
        <title>Purpureocillium_takamizusanense_genome.</title>
        <authorList>
            <person name="Nguyen N.-H."/>
        </authorList>
    </citation>
    <scope>NUCLEOTIDE SEQUENCE</scope>
    <source>
        <strain evidence="3">PT3</strain>
    </source>
</reference>
<dbReference type="PANTHER" id="PTHR38111:SF11">
    <property type="entry name" value="TRANSCRIPTION FACTOR DOMAIN-CONTAINING PROTEIN-RELATED"/>
    <property type="match status" value="1"/>
</dbReference>